<dbReference type="EMBL" id="GGEC01061833">
    <property type="protein sequence ID" value="MBX42317.1"/>
    <property type="molecule type" value="Transcribed_RNA"/>
</dbReference>
<reference evidence="1" key="1">
    <citation type="submission" date="2018-02" db="EMBL/GenBank/DDBJ databases">
        <title>Rhizophora mucronata_Transcriptome.</title>
        <authorList>
            <person name="Meera S.P."/>
            <person name="Sreeshan A."/>
            <person name="Augustine A."/>
        </authorList>
    </citation>
    <scope>NUCLEOTIDE SEQUENCE</scope>
    <source>
        <tissue evidence="1">Leaf</tissue>
    </source>
</reference>
<dbReference type="AlphaFoldDB" id="A0A2P2NIM3"/>
<evidence type="ECO:0000313" key="1">
    <source>
        <dbReference type="EMBL" id="MBX42317.1"/>
    </source>
</evidence>
<name>A0A2P2NIM3_RHIMU</name>
<accession>A0A2P2NIM3</accession>
<organism evidence="1">
    <name type="scientific">Rhizophora mucronata</name>
    <name type="common">Asiatic mangrove</name>
    <dbReference type="NCBI Taxonomy" id="61149"/>
    <lineage>
        <taxon>Eukaryota</taxon>
        <taxon>Viridiplantae</taxon>
        <taxon>Streptophyta</taxon>
        <taxon>Embryophyta</taxon>
        <taxon>Tracheophyta</taxon>
        <taxon>Spermatophyta</taxon>
        <taxon>Magnoliopsida</taxon>
        <taxon>eudicotyledons</taxon>
        <taxon>Gunneridae</taxon>
        <taxon>Pentapetalae</taxon>
        <taxon>rosids</taxon>
        <taxon>fabids</taxon>
        <taxon>Malpighiales</taxon>
        <taxon>Rhizophoraceae</taxon>
        <taxon>Rhizophora</taxon>
    </lineage>
</organism>
<proteinExistence type="predicted"/>
<sequence length="45" mass="4684">MLEADLELENSIIPKGSKLLVIPMTSKVSQPCSRGLIDLAAGTGS</sequence>
<protein>
    <submittedName>
        <fullName evidence="1">Uncharacterized protein</fullName>
    </submittedName>
</protein>